<dbReference type="Proteomes" id="UP000001203">
    <property type="component" value="Chromosome circular"/>
</dbReference>
<reference evidence="1 2" key="1">
    <citation type="journal article" date="2008" name="Proc. Natl. Acad. Sci. U.S.A.">
        <title>The genome of Cyanothece 51142, a unicellular diazotrophic cyanobacterium important in the marine nitrogen cycle.</title>
        <authorList>
            <person name="Welsh E.A."/>
            <person name="Liberton M."/>
            <person name="Stoeckel J."/>
            <person name="Loh T."/>
            <person name="Elvitigala T."/>
            <person name="Wang C."/>
            <person name="Wollam A."/>
            <person name="Fulton R.S."/>
            <person name="Clifton S.W."/>
            <person name="Jacobs J.M."/>
            <person name="Aurora R."/>
            <person name="Ghosh B.K."/>
            <person name="Sherman L.A."/>
            <person name="Smith R.D."/>
            <person name="Wilson R.K."/>
            <person name="Pakrasi H.B."/>
        </authorList>
    </citation>
    <scope>NUCLEOTIDE SEQUENCE [LARGE SCALE GENOMIC DNA]</scope>
    <source>
        <strain evidence="2">ATCC 51142 / BH68</strain>
    </source>
</reference>
<dbReference type="EMBL" id="CP000806">
    <property type="protein sequence ID" value="ACB52159.1"/>
    <property type="molecule type" value="Genomic_DNA"/>
</dbReference>
<dbReference type="STRING" id="43989.cce_2811"/>
<name>B1WU97_CROS5</name>
<dbReference type="HOGENOM" id="CLU_3364512_0_0_3"/>
<keyword evidence="2" id="KW-1185">Reference proteome</keyword>
<protein>
    <submittedName>
        <fullName evidence="1">Uncharacterized protein</fullName>
    </submittedName>
</protein>
<accession>B1WU97</accession>
<evidence type="ECO:0000313" key="1">
    <source>
        <dbReference type="EMBL" id="ACB52159.1"/>
    </source>
</evidence>
<proteinExistence type="predicted"/>
<dbReference type="AlphaFoldDB" id="B1WU97"/>
<sequence>MIVIKEIKKIPIIKEKQLVVPCKLNHKEFCHFPLG</sequence>
<dbReference type="KEGG" id="cyt:cce_2811"/>
<gene>
    <name evidence="1" type="ordered locus">cce_2811</name>
</gene>
<evidence type="ECO:0000313" key="2">
    <source>
        <dbReference type="Proteomes" id="UP000001203"/>
    </source>
</evidence>
<organism evidence="1 2">
    <name type="scientific">Crocosphaera subtropica (strain ATCC 51142 / BH68)</name>
    <name type="common">Cyanothece sp. (strain ATCC 51142)</name>
    <dbReference type="NCBI Taxonomy" id="43989"/>
    <lineage>
        <taxon>Bacteria</taxon>
        <taxon>Bacillati</taxon>
        <taxon>Cyanobacteriota</taxon>
        <taxon>Cyanophyceae</taxon>
        <taxon>Oscillatoriophycideae</taxon>
        <taxon>Chroococcales</taxon>
        <taxon>Aphanothecaceae</taxon>
        <taxon>Crocosphaera</taxon>
        <taxon>Crocosphaera subtropica</taxon>
    </lineage>
</organism>